<protein>
    <submittedName>
        <fullName evidence="3">Tetratricopeptide repeat protein</fullName>
    </submittedName>
</protein>
<dbReference type="Pfam" id="PF13432">
    <property type="entry name" value="TPR_16"/>
    <property type="match status" value="2"/>
</dbReference>
<evidence type="ECO:0000256" key="1">
    <source>
        <dbReference type="PROSITE-ProRule" id="PRU00339"/>
    </source>
</evidence>
<keyword evidence="1" id="KW-0802">TPR repeat</keyword>
<reference evidence="3 4" key="1">
    <citation type="submission" date="2022-10" db="EMBL/GenBank/DDBJ databases">
        <title>Luteolibacter arcticus strain CCTCC AB 2014275, whole genome shotgun sequencing project.</title>
        <authorList>
            <person name="Zhao G."/>
            <person name="Shen L."/>
        </authorList>
    </citation>
    <scope>NUCLEOTIDE SEQUENCE [LARGE SCALE GENOMIC DNA]</scope>
    <source>
        <strain evidence="3 4">CCTCC AB 2014275</strain>
    </source>
</reference>
<comment type="caution">
    <text evidence="3">The sequence shown here is derived from an EMBL/GenBank/DDBJ whole genome shotgun (WGS) entry which is preliminary data.</text>
</comment>
<sequence>MPTKLAATGRQLQTNQPSLARRQVGFVRPDGKPGRLTLSRPADRTGVLARNTGLDPVAQKKWGNWGKWSSMPRDGTPRVGLPGGMTRRGGSLDAALISPNFRRSVNWSYHPSCWGSNPWWTASASHRGWYHSHWNYCWSPSWYRRCYSNWYPSWYPGYSIRSYPVSWGLACWGLGSVIYDTGYYSYINPYTPEPYRYESTVIDYEQPMSVIAREYTSGDEIASNLSASRSADMLDRSRSAFRDEDYLTALTNVDEAISYQPGDSALHEYRALVLFALGKYRDAAGVLHPLLASGPGWDRATMTGLYGAESSYLTQLAKLENYVASTPDQPAPRFLLGYHYLVGGELDRAAREFDEVARLRPDDSISRQLRDLARSSVQSQSDEPVPPPAAADGEPAVEGPSSTQLIGTWRSNRADQGVVTLSLRQDAGFTWNFTKDGTSANELAGTWEINDRGLLVLSADNAQMVGEVKFSPEQKMTFILAGGPEGDPGLTFDRVP</sequence>
<gene>
    <name evidence="3" type="ORF">OKA05_06095</name>
</gene>
<evidence type="ECO:0000313" key="4">
    <source>
        <dbReference type="Proteomes" id="UP001320876"/>
    </source>
</evidence>
<dbReference type="InterPro" id="IPR019734">
    <property type="entry name" value="TPR_rpt"/>
</dbReference>
<dbReference type="SUPFAM" id="SSF48452">
    <property type="entry name" value="TPR-like"/>
    <property type="match status" value="1"/>
</dbReference>
<dbReference type="InterPro" id="IPR011990">
    <property type="entry name" value="TPR-like_helical_dom_sf"/>
</dbReference>
<feature type="repeat" description="TPR" evidence="1">
    <location>
        <begin position="330"/>
        <end position="363"/>
    </location>
</feature>
<dbReference type="PROSITE" id="PS50005">
    <property type="entry name" value="TPR"/>
    <property type="match status" value="1"/>
</dbReference>
<proteinExistence type="predicted"/>
<evidence type="ECO:0000313" key="3">
    <source>
        <dbReference type="EMBL" id="MCW1922115.1"/>
    </source>
</evidence>
<name>A0ABT3GFN9_9BACT</name>
<dbReference type="Proteomes" id="UP001320876">
    <property type="component" value="Unassembled WGS sequence"/>
</dbReference>
<dbReference type="RefSeq" id="WP_264486225.1">
    <property type="nucleotide sequence ID" value="NZ_JAPDDT010000002.1"/>
</dbReference>
<keyword evidence="4" id="KW-1185">Reference proteome</keyword>
<evidence type="ECO:0000256" key="2">
    <source>
        <dbReference type="SAM" id="MobiDB-lite"/>
    </source>
</evidence>
<dbReference type="Gene3D" id="1.25.40.10">
    <property type="entry name" value="Tetratricopeptide repeat domain"/>
    <property type="match status" value="1"/>
</dbReference>
<organism evidence="3 4">
    <name type="scientific">Luteolibacter arcticus</name>
    <dbReference type="NCBI Taxonomy" id="1581411"/>
    <lineage>
        <taxon>Bacteria</taxon>
        <taxon>Pseudomonadati</taxon>
        <taxon>Verrucomicrobiota</taxon>
        <taxon>Verrucomicrobiia</taxon>
        <taxon>Verrucomicrobiales</taxon>
        <taxon>Verrucomicrobiaceae</taxon>
        <taxon>Luteolibacter</taxon>
    </lineage>
</organism>
<dbReference type="EMBL" id="JAPDDT010000002">
    <property type="protein sequence ID" value="MCW1922115.1"/>
    <property type="molecule type" value="Genomic_DNA"/>
</dbReference>
<feature type="region of interest" description="Disordered" evidence="2">
    <location>
        <begin position="371"/>
        <end position="401"/>
    </location>
</feature>
<accession>A0ABT3GFN9</accession>